<dbReference type="InterPro" id="IPR042099">
    <property type="entry name" value="ANL_N_sf"/>
</dbReference>
<dbReference type="InterPro" id="IPR045851">
    <property type="entry name" value="AMP-bd_C_sf"/>
</dbReference>
<protein>
    <submittedName>
        <fullName evidence="3">Long-chain-fatty-acid--CoA ligase</fullName>
        <ecNumber evidence="3">6.2.1.3</ecNumber>
    </submittedName>
</protein>
<dbReference type="Gene3D" id="3.30.300.30">
    <property type="match status" value="1"/>
</dbReference>
<reference evidence="3 4" key="1">
    <citation type="submission" date="2024-03" db="EMBL/GenBank/DDBJ databases">
        <authorList>
            <person name="Jo J.-H."/>
        </authorList>
    </citation>
    <scope>NUCLEOTIDE SEQUENCE [LARGE SCALE GENOMIC DNA]</scope>
    <source>
        <strain evidence="3 4">AS3R-12</strain>
    </source>
</reference>
<dbReference type="RefSeq" id="WP_339967624.1">
    <property type="nucleotide sequence ID" value="NZ_JBBHJY010000006.1"/>
</dbReference>
<dbReference type="InterPro" id="IPR020845">
    <property type="entry name" value="AMP-binding_CS"/>
</dbReference>
<gene>
    <name evidence="3" type="ORF">WG900_12875</name>
</gene>
<dbReference type="InterPro" id="IPR025110">
    <property type="entry name" value="AMP-bd_C"/>
</dbReference>
<dbReference type="EC" id="6.2.1.3" evidence="3"/>
<proteinExistence type="predicted"/>
<evidence type="ECO:0000313" key="3">
    <source>
        <dbReference type="EMBL" id="MEJ6010809.1"/>
    </source>
</evidence>
<keyword evidence="4" id="KW-1185">Reference proteome</keyword>
<feature type="domain" description="AMP-binding enzyme C-terminal" evidence="2">
    <location>
        <begin position="422"/>
        <end position="498"/>
    </location>
</feature>
<dbReference type="EMBL" id="JBBHJY010000006">
    <property type="protein sequence ID" value="MEJ6010809.1"/>
    <property type="molecule type" value="Genomic_DNA"/>
</dbReference>
<keyword evidence="3" id="KW-0436">Ligase</keyword>
<dbReference type="SUPFAM" id="SSF56801">
    <property type="entry name" value="Acetyl-CoA synthetase-like"/>
    <property type="match status" value="1"/>
</dbReference>
<dbReference type="PROSITE" id="PS00455">
    <property type="entry name" value="AMP_BINDING"/>
    <property type="match status" value="1"/>
</dbReference>
<name>A0ABU8SBE3_9SPHN</name>
<dbReference type="Gene3D" id="3.40.50.12780">
    <property type="entry name" value="N-terminal domain of ligase-like"/>
    <property type="match status" value="1"/>
</dbReference>
<comment type="caution">
    <text evidence="3">The sequence shown here is derived from an EMBL/GenBank/DDBJ whole genome shotgun (WGS) entry which is preliminary data.</text>
</comment>
<evidence type="ECO:0000259" key="2">
    <source>
        <dbReference type="Pfam" id="PF13193"/>
    </source>
</evidence>
<dbReference type="InterPro" id="IPR000873">
    <property type="entry name" value="AMP-dep_synth/lig_dom"/>
</dbReference>
<sequence length="517" mass="55715">MYITQGLHRSVQISGNMLSTQFGDRRRTWNETADRVGRLAAGLASLGVATGDRVGILAVNSDRYLEAYYAVAWSGAVIVPGNIRWSEAEHHFAFRDAGVKVLLVDRLFSSLLPAFEDLKFDAVIYMDDGEPPAGAIGYEELIAAFDPAPDQCTRDDDLVGIFYTGGTTGFPKGVMLSHRSIISSFLCSAALTYRGEAPVFLHSAPMFHLADASCVFGVTMTGGSHVILPLFSTAGVIDAVTRLGANSLVLVPTMFSMIDQHLREEPADLSGVTHITYGASPISESLLRRAIEIFPNAQFSQAYGQTELSPVATVLEPRFHALTGPDSGRLRSAGRAAPGIDVRIIDADLNELPRGQVGEIAVQSPGCMVGYWNQPELTAQTIVDGWLRTGDAGYMDGEGFVFVVDRVKDMIISGGENVFSAEVENALSSHSAVLECAVIGVPDGHWGERVHAIVVLRDGMSASGEELRAHCQGLIAGYKCPRSFDFSNEPLPLSGTGKVLKTELRKLYWDGLERSVS</sequence>
<dbReference type="NCBIfam" id="NF004837">
    <property type="entry name" value="PRK06187.1"/>
    <property type="match status" value="1"/>
</dbReference>
<dbReference type="GO" id="GO:0004467">
    <property type="term" value="F:long-chain fatty acid-CoA ligase activity"/>
    <property type="evidence" value="ECO:0007669"/>
    <property type="project" value="UniProtKB-EC"/>
</dbReference>
<dbReference type="PANTHER" id="PTHR43201:SF32">
    <property type="entry name" value="2-SUCCINYLBENZOATE--COA LIGASE, CHLOROPLASTIC_PEROXISOMAL"/>
    <property type="match status" value="1"/>
</dbReference>
<feature type="domain" description="AMP-dependent synthetase/ligase" evidence="1">
    <location>
        <begin position="21"/>
        <end position="372"/>
    </location>
</feature>
<organism evidence="3 4">
    <name type="scientific">Novosphingobium aquae</name>
    <dbReference type="NCBI Taxonomy" id="3133435"/>
    <lineage>
        <taxon>Bacteria</taxon>
        <taxon>Pseudomonadati</taxon>
        <taxon>Pseudomonadota</taxon>
        <taxon>Alphaproteobacteria</taxon>
        <taxon>Sphingomonadales</taxon>
        <taxon>Sphingomonadaceae</taxon>
        <taxon>Novosphingobium</taxon>
    </lineage>
</organism>
<dbReference type="Proteomes" id="UP001379235">
    <property type="component" value="Unassembled WGS sequence"/>
</dbReference>
<evidence type="ECO:0000259" key="1">
    <source>
        <dbReference type="Pfam" id="PF00501"/>
    </source>
</evidence>
<evidence type="ECO:0000313" key="4">
    <source>
        <dbReference type="Proteomes" id="UP001379235"/>
    </source>
</evidence>
<dbReference type="Pfam" id="PF13193">
    <property type="entry name" value="AMP-binding_C"/>
    <property type="match status" value="1"/>
</dbReference>
<dbReference type="Pfam" id="PF00501">
    <property type="entry name" value="AMP-binding"/>
    <property type="match status" value="1"/>
</dbReference>
<accession>A0ABU8SBE3</accession>
<dbReference type="PANTHER" id="PTHR43201">
    <property type="entry name" value="ACYL-COA SYNTHETASE"/>
    <property type="match status" value="1"/>
</dbReference>